<feature type="domain" description="CBM-cenC" evidence="2">
    <location>
        <begin position="10"/>
        <end position="125"/>
    </location>
</feature>
<evidence type="ECO:0000313" key="4">
    <source>
        <dbReference type="Proteomes" id="UP000476064"/>
    </source>
</evidence>
<protein>
    <submittedName>
        <fullName evidence="3">Cellulase family glycosylhydrolase</fullName>
    </submittedName>
</protein>
<dbReference type="SUPFAM" id="SSF49785">
    <property type="entry name" value="Galactose-binding domain-like"/>
    <property type="match status" value="3"/>
</dbReference>
<dbReference type="KEGG" id="plyc:GXP70_05240"/>
<sequence length="739" mass="77583">MLARTASADAVISNPGFETGTLTPWTNSNSASVVANNVHSGSKALNLGVSYTGVEQALTGLTPGATYTVSAWVKNASAGDLVYLGVKNFGSPDIVATSTSAAYTQLTITFTMGSANTSASIYVWKNAGTAATYADDFTISAPLLQNPSFETGILSPWTNSGSAAVVSGNAHAGSKAVNIGNAYTGIEQALAGLAPNTTYTLTGWVKNAAAGDVVYIGVKNYGGSEVNTTTTSAAYTKLSVTFTTGSANTTATAFVWKNAGTAATYADDFTLAAVPLQNPDFETGVLSPWTNSGSAAITTTNAHSGTKAVNIGTSNTGVEQFLTGLAPSTTYTLSGWVKNAAAGDVVYIGVKNYGGSEVNTTTTSASYTKLSVTFTTGSANTTANIFVWKSAGTGATYADDFTLATVTSQTYSGQNIGFNTQDPYFATSASLNQMYDKIVSTGTKWVRGTLFWDLMEPTQGTINWTQADLIFNAIQAKGLKYNIVIRSAPAWAAGVSSTPDHNYAPTNGTAYGNICYQIAKRYLNRGVTIAFEIGNEENMQFFNMPSVDPAKYTNNMLKPGANGIRQAASELGVAAPTIMVGGFSPVEPAYVPNSVAPLDFMQAIYDNGGKGYFDTIAYHPYTYVSPSATSHWTFTELQSIVDLMAAQGDTNKKVWATEVGWATGTGEGEVSEADQATFTAGAFDTWFGLPYAGPMMWYELIDNASYDNANRENTFGLLHSDATWTAKPAYAAFLAKIGP</sequence>
<dbReference type="PANTHER" id="PTHR12631:SF10">
    <property type="entry name" value="BETA-XYLOSIDASE-LIKE PROTEIN-RELATED"/>
    <property type="match status" value="1"/>
</dbReference>
<dbReference type="InterPro" id="IPR017853">
    <property type="entry name" value="GH"/>
</dbReference>
<dbReference type="InterPro" id="IPR008979">
    <property type="entry name" value="Galactose-bd-like_sf"/>
</dbReference>
<dbReference type="RefSeq" id="WP_162355500.1">
    <property type="nucleotide sequence ID" value="NZ_CP048209.1"/>
</dbReference>
<name>A0A6C0FVW5_9BACL</name>
<dbReference type="AlphaFoldDB" id="A0A6C0FVW5"/>
<feature type="domain" description="CBM-cenC" evidence="2">
    <location>
        <begin position="277"/>
        <end position="389"/>
    </location>
</feature>
<keyword evidence="1 3" id="KW-0378">Hydrolase</keyword>
<dbReference type="PANTHER" id="PTHR12631">
    <property type="entry name" value="ALPHA-L-IDURONIDASE"/>
    <property type="match status" value="1"/>
</dbReference>
<feature type="domain" description="CBM-cenC" evidence="2">
    <location>
        <begin position="142"/>
        <end position="255"/>
    </location>
</feature>
<evidence type="ECO:0000256" key="1">
    <source>
        <dbReference type="ARBA" id="ARBA00022801"/>
    </source>
</evidence>
<dbReference type="InterPro" id="IPR003305">
    <property type="entry name" value="CenC_carb-bd"/>
</dbReference>
<dbReference type="SUPFAM" id="SSF51445">
    <property type="entry name" value="(Trans)glycosidases"/>
    <property type="match status" value="1"/>
</dbReference>
<evidence type="ECO:0000259" key="2">
    <source>
        <dbReference type="Pfam" id="PF02018"/>
    </source>
</evidence>
<gene>
    <name evidence="3" type="ORF">GXP70_05240</name>
</gene>
<organism evidence="3 4">
    <name type="scientific">Paenibacillus lycopersici</name>
    <dbReference type="NCBI Taxonomy" id="2704462"/>
    <lineage>
        <taxon>Bacteria</taxon>
        <taxon>Bacillati</taxon>
        <taxon>Bacillota</taxon>
        <taxon>Bacilli</taxon>
        <taxon>Bacillales</taxon>
        <taxon>Paenibacillaceae</taxon>
        <taxon>Paenibacillus</taxon>
    </lineage>
</organism>
<dbReference type="GO" id="GO:0004553">
    <property type="term" value="F:hydrolase activity, hydrolyzing O-glycosyl compounds"/>
    <property type="evidence" value="ECO:0007669"/>
    <property type="project" value="TreeGrafter"/>
</dbReference>
<dbReference type="Gene3D" id="2.60.120.260">
    <property type="entry name" value="Galactose-binding domain-like"/>
    <property type="match status" value="3"/>
</dbReference>
<keyword evidence="4" id="KW-1185">Reference proteome</keyword>
<dbReference type="Pfam" id="PF02018">
    <property type="entry name" value="CBM_4_9"/>
    <property type="match status" value="3"/>
</dbReference>
<evidence type="ECO:0000313" key="3">
    <source>
        <dbReference type="EMBL" id="QHT59434.1"/>
    </source>
</evidence>
<accession>A0A6C0FVW5</accession>
<dbReference type="Proteomes" id="UP000476064">
    <property type="component" value="Chromosome"/>
</dbReference>
<dbReference type="Gene3D" id="3.20.20.80">
    <property type="entry name" value="Glycosidases"/>
    <property type="match status" value="1"/>
</dbReference>
<reference evidence="3 4" key="1">
    <citation type="submission" date="2020-01" db="EMBL/GenBank/DDBJ databases">
        <title>Paenibacillus sp. nov., isolated from tomato rhizosphere.</title>
        <authorList>
            <person name="Weon H.-Y."/>
            <person name="Lee S.A."/>
        </authorList>
    </citation>
    <scope>NUCLEOTIDE SEQUENCE [LARGE SCALE GENOMIC DNA]</scope>
    <source>
        <strain evidence="3 4">12200R-189</strain>
    </source>
</reference>
<dbReference type="InterPro" id="IPR051923">
    <property type="entry name" value="Glycosyl_Hydrolase_39"/>
</dbReference>
<proteinExistence type="predicted"/>
<dbReference type="EMBL" id="CP048209">
    <property type="protein sequence ID" value="QHT59434.1"/>
    <property type="molecule type" value="Genomic_DNA"/>
</dbReference>